<feature type="compositionally biased region" description="Polar residues" evidence="7">
    <location>
        <begin position="1"/>
        <end position="15"/>
    </location>
</feature>
<dbReference type="PANTHER" id="PTHR13477">
    <property type="entry name" value="MITOCHONDRIAL 39S RIBOSOMAL PROTEIN L49"/>
    <property type="match status" value="1"/>
</dbReference>
<protein>
    <recommendedName>
        <fullName evidence="6">Large ribosomal subunit protein mL49</fullName>
    </recommendedName>
</protein>
<dbReference type="Pfam" id="PF05046">
    <property type="entry name" value="Img2"/>
    <property type="match status" value="1"/>
</dbReference>
<dbReference type="Proteomes" id="UP000799771">
    <property type="component" value="Unassembled WGS sequence"/>
</dbReference>
<reference evidence="8" key="1">
    <citation type="journal article" date="2020" name="Stud. Mycol.">
        <title>101 Dothideomycetes genomes: a test case for predicting lifestyles and emergence of pathogens.</title>
        <authorList>
            <person name="Haridas S."/>
            <person name="Albert R."/>
            <person name="Binder M."/>
            <person name="Bloem J."/>
            <person name="Labutti K."/>
            <person name="Salamov A."/>
            <person name="Andreopoulos B."/>
            <person name="Baker S."/>
            <person name="Barry K."/>
            <person name="Bills G."/>
            <person name="Bluhm B."/>
            <person name="Cannon C."/>
            <person name="Castanera R."/>
            <person name="Culley D."/>
            <person name="Daum C."/>
            <person name="Ezra D."/>
            <person name="Gonzalez J."/>
            <person name="Henrissat B."/>
            <person name="Kuo A."/>
            <person name="Liang C."/>
            <person name="Lipzen A."/>
            <person name="Lutzoni F."/>
            <person name="Magnuson J."/>
            <person name="Mondo S."/>
            <person name="Nolan M."/>
            <person name="Ohm R."/>
            <person name="Pangilinan J."/>
            <person name="Park H.-J."/>
            <person name="Ramirez L."/>
            <person name="Alfaro M."/>
            <person name="Sun H."/>
            <person name="Tritt A."/>
            <person name="Yoshinaga Y."/>
            <person name="Zwiers L.-H."/>
            <person name="Turgeon B."/>
            <person name="Goodwin S."/>
            <person name="Spatafora J."/>
            <person name="Crous P."/>
            <person name="Grigoriev I."/>
        </authorList>
    </citation>
    <scope>NUCLEOTIDE SEQUENCE</scope>
    <source>
        <strain evidence="8">CBS 119687</strain>
    </source>
</reference>
<keyword evidence="9" id="KW-1185">Reference proteome</keyword>
<evidence type="ECO:0000256" key="3">
    <source>
        <dbReference type="ARBA" id="ARBA00022980"/>
    </source>
</evidence>
<accession>A0A6A6ADM7</accession>
<evidence type="ECO:0000313" key="8">
    <source>
        <dbReference type="EMBL" id="KAF2129880.1"/>
    </source>
</evidence>
<evidence type="ECO:0000256" key="2">
    <source>
        <dbReference type="ARBA" id="ARBA00005677"/>
    </source>
</evidence>
<evidence type="ECO:0000256" key="6">
    <source>
        <dbReference type="ARBA" id="ARBA00035191"/>
    </source>
</evidence>
<keyword evidence="5" id="KW-0687">Ribonucleoprotein</keyword>
<dbReference type="Gene3D" id="3.30.780.10">
    <property type="entry name" value="SUI1-like domain"/>
    <property type="match status" value="1"/>
</dbReference>
<dbReference type="AlphaFoldDB" id="A0A6A6ADM7"/>
<comment type="subcellular location">
    <subcellularLocation>
        <location evidence="1">Mitochondrion</location>
    </subcellularLocation>
</comment>
<organism evidence="8 9">
    <name type="scientific">Dothidotthia symphoricarpi CBS 119687</name>
    <dbReference type="NCBI Taxonomy" id="1392245"/>
    <lineage>
        <taxon>Eukaryota</taxon>
        <taxon>Fungi</taxon>
        <taxon>Dikarya</taxon>
        <taxon>Ascomycota</taxon>
        <taxon>Pezizomycotina</taxon>
        <taxon>Dothideomycetes</taxon>
        <taxon>Pleosporomycetidae</taxon>
        <taxon>Pleosporales</taxon>
        <taxon>Dothidotthiaceae</taxon>
        <taxon>Dothidotthia</taxon>
    </lineage>
</organism>
<dbReference type="GO" id="GO:0003735">
    <property type="term" value="F:structural constituent of ribosome"/>
    <property type="evidence" value="ECO:0007669"/>
    <property type="project" value="InterPro"/>
</dbReference>
<dbReference type="RefSeq" id="XP_033524267.1">
    <property type="nucleotide sequence ID" value="XM_033671461.1"/>
</dbReference>
<keyword evidence="3" id="KW-0689">Ribosomal protein</keyword>
<gene>
    <name evidence="8" type="ORF">P153DRAFT_396218</name>
</gene>
<evidence type="ECO:0000256" key="5">
    <source>
        <dbReference type="ARBA" id="ARBA00023274"/>
    </source>
</evidence>
<dbReference type="GeneID" id="54411893"/>
<feature type="region of interest" description="Disordered" evidence="7">
    <location>
        <begin position="1"/>
        <end position="132"/>
    </location>
</feature>
<dbReference type="OrthoDB" id="19439at2759"/>
<name>A0A6A6ADM7_9PLEO</name>
<comment type="similarity">
    <text evidence="2">Belongs to the mitochondrion-specific ribosomal protein mL49 family.</text>
</comment>
<dbReference type="GO" id="GO:0006412">
    <property type="term" value="P:translation"/>
    <property type="evidence" value="ECO:0007669"/>
    <property type="project" value="InterPro"/>
</dbReference>
<evidence type="ECO:0000256" key="7">
    <source>
        <dbReference type="SAM" id="MobiDB-lite"/>
    </source>
</evidence>
<dbReference type="EMBL" id="ML977505">
    <property type="protein sequence ID" value="KAF2129880.1"/>
    <property type="molecule type" value="Genomic_DNA"/>
</dbReference>
<proteinExistence type="inferred from homology"/>
<evidence type="ECO:0000256" key="1">
    <source>
        <dbReference type="ARBA" id="ARBA00004173"/>
    </source>
</evidence>
<keyword evidence="4" id="KW-0496">Mitochondrion</keyword>
<dbReference type="GO" id="GO:0005762">
    <property type="term" value="C:mitochondrial large ribosomal subunit"/>
    <property type="evidence" value="ECO:0007669"/>
    <property type="project" value="TreeGrafter"/>
</dbReference>
<sequence length="213" mass="23020">MTQQQRPSLVLSSSCVDDCTHSPHNAPVTAPDSPAAAPGSPPSSHMPPLALLHRDETANLQPQSAQRAADLAAAEAITESDSAQPASPKPALPSQHPPFSKAKTLKTTAREKRDAPTTTFQPATHIELPPPTYHIARTNTKNLPIYTDYKRGGNLHLTTIRKITGDLSALRDELRVFLNKKNEDVRINALTGHVIVKGHCTGQVKQFLLARGM</sequence>
<evidence type="ECO:0000313" key="9">
    <source>
        <dbReference type="Proteomes" id="UP000799771"/>
    </source>
</evidence>
<dbReference type="InterPro" id="IPR007740">
    <property type="entry name" value="Ribosomal_mL49"/>
</dbReference>
<dbReference type="PANTHER" id="PTHR13477:SF0">
    <property type="entry name" value="LARGE RIBOSOMAL SUBUNIT PROTEIN ML49"/>
    <property type="match status" value="1"/>
</dbReference>
<feature type="compositionally biased region" description="Low complexity" evidence="7">
    <location>
        <begin position="65"/>
        <end position="76"/>
    </location>
</feature>
<evidence type="ECO:0000256" key="4">
    <source>
        <dbReference type="ARBA" id="ARBA00023128"/>
    </source>
</evidence>